<dbReference type="SUPFAM" id="SSF103473">
    <property type="entry name" value="MFS general substrate transporter"/>
    <property type="match status" value="1"/>
</dbReference>
<reference evidence="7" key="1">
    <citation type="journal article" date="2020" name="Stud. Mycol.">
        <title>101 Dothideomycetes genomes: a test case for predicting lifestyles and emergence of pathogens.</title>
        <authorList>
            <person name="Haridas S."/>
            <person name="Albert R."/>
            <person name="Binder M."/>
            <person name="Bloem J."/>
            <person name="Labutti K."/>
            <person name="Salamov A."/>
            <person name="Andreopoulos B."/>
            <person name="Baker S."/>
            <person name="Barry K."/>
            <person name="Bills G."/>
            <person name="Bluhm B."/>
            <person name="Cannon C."/>
            <person name="Castanera R."/>
            <person name="Culley D."/>
            <person name="Daum C."/>
            <person name="Ezra D."/>
            <person name="Gonzalez J."/>
            <person name="Henrissat B."/>
            <person name="Kuo A."/>
            <person name="Liang C."/>
            <person name="Lipzen A."/>
            <person name="Lutzoni F."/>
            <person name="Magnuson J."/>
            <person name="Mondo S."/>
            <person name="Nolan M."/>
            <person name="Ohm R."/>
            <person name="Pangilinan J."/>
            <person name="Park H.-J."/>
            <person name="Ramirez L."/>
            <person name="Alfaro M."/>
            <person name="Sun H."/>
            <person name="Tritt A."/>
            <person name="Yoshinaga Y."/>
            <person name="Zwiers L.-H."/>
            <person name="Turgeon B."/>
            <person name="Goodwin S."/>
            <person name="Spatafora J."/>
            <person name="Crous P."/>
            <person name="Grigoriev I."/>
        </authorList>
    </citation>
    <scope>NUCLEOTIDE SEQUENCE</scope>
    <source>
        <strain evidence="7">CBS 116435</strain>
    </source>
</reference>
<comment type="subcellular location">
    <subcellularLocation>
        <location evidence="1">Membrane</location>
        <topology evidence="1">Multi-pass membrane protein</topology>
    </subcellularLocation>
</comment>
<gene>
    <name evidence="7" type="ORF">K431DRAFT_322265</name>
</gene>
<evidence type="ECO:0000256" key="6">
    <source>
        <dbReference type="SAM" id="Phobius"/>
    </source>
</evidence>
<evidence type="ECO:0000313" key="7">
    <source>
        <dbReference type="EMBL" id="KAF2718692.1"/>
    </source>
</evidence>
<proteinExistence type="inferred from homology"/>
<name>A0A9P4UK57_9PEZI</name>
<protein>
    <submittedName>
        <fullName evidence="7">H+/oligopeptide symporter</fullName>
    </submittedName>
</protein>
<dbReference type="AlphaFoldDB" id="A0A9P4UK57"/>
<evidence type="ECO:0000256" key="1">
    <source>
        <dbReference type="ARBA" id="ARBA00004141"/>
    </source>
</evidence>
<keyword evidence="5 6" id="KW-0472">Membrane</keyword>
<feature type="transmembrane region" description="Helical" evidence="6">
    <location>
        <begin position="220"/>
        <end position="242"/>
    </location>
</feature>
<keyword evidence="4 6" id="KW-1133">Transmembrane helix</keyword>
<feature type="transmembrane region" description="Helical" evidence="6">
    <location>
        <begin position="152"/>
        <end position="170"/>
    </location>
</feature>
<evidence type="ECO:0000256" key="3">
    <source>
        <dbReference type="ARBA" id="ARBA00022692"/>
    </source>
</evidence>
<feature type="transmembrane region" description="Helical" evidence="6">
    <location>
        <begin position="190"/>
        <end position="208"/>
    </location>
</feature>
<feature type="transmembrane region" description="Helical" evidence="6">
    <location>
        <begin position="254"/>
        <end position="278"/>
    </location>
</feature>
<comment type="similarity">
    <text evidence="2">Belongs to the major facilitator superfamily. Proton-dependent oligopeptide transporter (POT/PTR) (TC 2.A.17) family.</text>
</comment>
<dbReference type="Pfam" id="PF00854">
    <property type="entry name" value="PTR2"/>
    <property type="match status" value="1"/>
</dbReference>
<dbReference type="InterPro" id="IPR036259">
    <property type="entry name" value="MFS_trans_sf"/>
</dbReference>
<accession>A0A9P4UK57</accession>
<evidence type="ECO:0000313" key="8">
    <source>
        <dbReference type="Proteomes" id="UP000799441"/>
    </source>
</evidence>
<keyword evidence="8" id="KW-1185">Reference proteome</keyword>
<dbReference type="Gene3D" id="1.20.1250.20">
    <property type="entry name" value="MFS general substrate transporter like domains"/>
    <property type="match status" value="1"/>
</dbReference>
<feature type="transmembrane region" description="Helical" evidence="6">
    <location>
        <begin position="61"/>
        <end position="82"/>
    </location>
</feature>
<dbReference type="GO" id="GO:0016020">
    <property type="term" value="C:membrane"/>
    <property type="evidence" value="ECO:0007669"/>
    <property type="project" value="UniProtKB-SubCell"/>
</dbReference>
<dbReference type="Proteomes" id="UP000799441">
    <property type="component" value="Unassembled WGS sequence"/>
</dbReference>
<sequence length="317" mass="35340">MLEQLLNSDKGTRLTTLKSGEVVVVDEKLTTARIFMWYYRAANIGCLSALIVVNVEKAASFWLAYLIPLIMFLIVLAVFVAFSHKITKLPPQGSPVLDASNTEKSLGNAKPSVLRENQRLHLYQFAHSEVYTDTHVEQVKSGRLACKLFRSFSYSFYTICWTQIFNNLISQAGEMKLGGTPNDLMQNLETVLMLGFIPLLDLIVYPALRKMGIDFNTVRRITLGFFCASLSMTYACVLQHFIYQQLAGSIEVWIQAPGYVFGALSEIWVLVMGIEIAFNNAPDNLRAVISSIFWVTIAVGAAVGIALTPVSQDPYMV</sequence>
<evidence type="ECO:0000256" key="2">
    <source>
        <dbReference type="ARBA" id="ARBA00005982"/>
    </source>
</evidence>
<dbReference type="PANTHER" id="PTHR11654">
    <property type="entry name" value="OLIGOPEPTIDE TRANSPORTER-RELATED"/>
    <property type="match status" value="1"/>
</dbReference>
<feature type="transmembrane region" description="Helical" evidence="6">
    <location>
        <begin position="37"/>
        <end position="55"/>
    </location>
</feature>
<dbReference type="OrthoDB" id="8904098at2759"/>
<keyword evidence="3 6" id="KW-0812">Transmembrane</keyword>
<feature type="transmembrane region" description="Helical" evidence="6">
    <location>
        <begin position="285"/>
        <end position="307"/>
    </location>
</feature>
<evidence type="ECO:0000256" key="4">
    <source>
        <dbReference type="ARBA" id="ARBA00022989"/>
    </source>
</evidence>
<organism evidence="7 8">
    <name type="scientific">Polychaeton citri CBS 116435</name>
    <dbReference type="NCBI Taxonomy" id="1314669"/>
    <lineage>
        <taxon>Eukaryota</taxon>
        <taxon>Fungi</taxon>
        <taxon>Dikarya</taxon>
        <taxon>Ascomycota</taxon>
        <taxon>Pezizomycotina</taxon>
        <taxon>Dothideomycetes</taxon>
        <taxon>Dothideomycetidae</taxon>
        <taxon>Capnodiales</taxon>
        <taxon>Capnodiaceae</taxon>
        <taxon>Polychaeton</taxon>
    </lineage>
</organism>
<dbReference type="GO" id="GO:0022857">
    <property type="term" value="F:transmembrane transporter activity"/>
    <property type="evidence" value="ECO:0007669"/>
    <property type="project" value="InterPro"/>
</dbReference>
<dbReference type="EMBL" id="MU003821">
    <property type="protein sequence ID" value="KAF2718692.1"/>
    <property type="molecule type" value="Genomic_DNA"/>
</dbReference>
<comment type="caution">
    <text evidence="7">The sequence shown here is derived from an EMBL/GenBank/DDBJ whole genome shotgun (WGS) entry which is preliminary data.</text>
</comment>
<dbReference type="InterPro" id="IPR000109">
    <property type="entry name" value="POT_fam"/>
</dbReference>
<evidence type="ECO:0000256" key="5">
    <source>
        <dbReference type="ARBA" id="ARBA00023136"/>
    </source>
</evidence>